<feature type="region of interest" description="Disordered" evidence="10">
    <location>
        <begin position="1"/>
        <end position="60"/>
    </location>
</feature>
<gene>
    <name evidence="12" type="primary">MED28</name>
</gene>
<keyword evidence="4" id="KW-0805">Transcription regulation</keyword>
<evidence type="ECO:0000256" key="5">
    <source>
        <dbReference type="ARBA" id="ARBA00023054"/>
    </source>
</evidence>
<feature type="compositionally biased region" description="Pro residues" evidence="10">
    <location>
        <begin position="34"/>
        <end position="45"/>
    </location>
</feature>
<dbReference type="SUPFAM" id="SSF101447">
    <property type="entry name" value="Formin homology 2 domain (FH2 domain)"/>
    <property type="match status" value="1"/>
</dbReference>
<keyword evidence="6" id="KW-0010">Activator</keyword>
<evidence type="ECO:0000256" key="8">
    <source>
        <dbReference type="ARBA" id="ARBA00023242"/>
    </source>
</evidence>
<keyword evidence="11" id="KW-1185">Reference proteome</keyword>
<evidence type="ECO:0000256" key="9">
    <source>
        <dbReference type="ARBA" id="ARBA00031964"/>
    </source>
</evidence>
<accession>A0AAJ7XB17</accession>
<reference evidence="12" key="1">
    <citation type="submission" date="2025-08" db="UniProtKB">
        <authorList>
            <consortium name="RefSeq"/>
        </authorList>
    </citation>
    <scope>IDENTIFICATION</scope>
    <source>
        <tissue evidence="12">Sperm</tissue>
    </source>
</reference>
<dbReference type="CTD" id="80306"/>
<keyword evidence="7" id="KW-0804">Transcription</keyword>
<evidence type="ECO:0000256" key="2">
    <source>
        <dbReference type="ARBA" id="ARBA00005571"/>
    </source>
</evidence>
<evidence type="ECO:0000313" key="11">
    <source>
        <dbReference type="Proteomes" id="UP001318040"/>
    </source>
</evidence>
<evidence type="ECO:0000256" key="7">
    <source>
        <dbReference type="ARBA" id="ARBA00023163"/>
    </source>
</evidence>
<comment type="similarity">
    <text evidence="2">Belongs to the Mediator complex subunit 28 family.</text>
</comment>
<dbReference type="GeneID" id="116951909"/>
<evidence type="ECO:0000256" key="1">
    <source>
        <dbReference type="ARBA" id="ARBA00004123"/>
    </source>
</evidence>
<keyword evidence="8" id="KW-0539">Nucleus</keyword>
<dbReference type="KEGG" id="pmrn:116951909"/>
<dbReference type="GO" id="GO:0016592">
    <property type="term" value="C:mediator complex"/>
    <property type="evidence" value="ECO:0007669"/>
    <property type="project" value="TreeGrafter"/>
</dbReference>
<dbReference type="Pfam" id="PF11594">
    <property type="entry name" value="Med28"/>
    <property type="match status" value="1"/>
</dbReference>
<feature type="compositionally biased region" description="Low complexity" evidence="10">
    <location>
        <begin position="46"/>
        <end position="55"/>
    </location>
</feature>
<feature type="compositionally biased region" description="Basic and acidic residues" evidence="10">
    <location>
        <begin position="1"/>
        <end position="19"/>
    </location>
</feature>
<organism evidence="11 12">
    <name type="scientific">Petromyzon marinus</name>
    <name type="common">Sea lamprey</name>
    <dbReference type="NCBI Taxonomy" id="7757"/>
    <lineage>
        <taxon>Eukaryota</taxon>
        <taxon>Metazoa</taxon>
        <taxon>Chordata</taxon>
        <taxon>Craniata</taxon>
        <taxon>Vertebrata</taxon>
        <taxon>Cyclostomata</taxon>
        <taxon>Hyperoartia</taxon>
        <taxon>Petromyzontiformes</taxon>
        <taxon>Petromyzontidae</taxon>
        <taxon>Petromyzon</taxon>
    </lineage>
</organism>
<dbReference type="AlphaFoldDB" id="A0AAJ7XB17"/>
<protein>
    <recommendedName>
        <fullName evidence="3">Mediator of RNA polymerase II transcription subunit 28</fullName>
    </recommendedName>
    <alternativeName>
        <fullName evidence="9">Mediator complex subunit 28</fullName>
    </alternativeName>
</protein>
<evidence type="ECO:0000256" key="10">
    <source>
        <dbReference type="SAM" id="MobiDB-lite"/>
    </source>
</evidence>
<dbReference type="Proteomes" id="UP001318040">
    <property type="component" value="Chromosome 44"/>
</dbReference>
<comment type="subcellular location">
    <subcellularLocation>
        <location evidence="1">Nucleus</location>
    </subcellularLocation>
</comment>
<feature type="region of interest" description="Disordered" evidence="10">
    <location>
        <begin position="167"/>
        <end position="201"/>
    </location>
</feature>
<keyword evidence="5" id="KW-0175">Coiled coil</keyword>
<evidence type="ECO:0000256" key="4">
    <source>
        <dbReference type="ARBA" id="ARBA00023015"/>
    </source>
</evidence>
<dbReference type="RefSeq" id="XP_032826643.1">
    <property type="nucleotide sequence ID" value="XM_032970752.1"/>
</dbReference>
<evidence type="ECO:0000256" key="6">
    <source>
        <dbReference type="ARBA" id="ARBA00023159"/>
    </source>
</evidence>
<proteinExistence type="inferred from homology"/>
<name>A0AAJ7XB17_PETMA</name>
<evidence type="ECO:0000313" key="12">
    <source>
        <dbReference type="RefSeq" id="XP_032826643.1"/>
    </source>
</evidence>
<dbReference type="PANTHER" id="PTHR13512:SF2">
    <property type="entry name" value="MEDIATOR OF RNA POLYMERASE II TRANSCRIPTION SUBUNIT 28"/>
    <property type="match status" value="1"/>
</dbReference>
<dbReference type="InterPro" id="IPR021640">
    <property type="entry name" value="Mediator_Med28"/>
</dbReference>
<evidence type="ECO:0000256" key="3">
    <source>
        <dbReference type="ARBA" id="ARBA00019683"/>
    </source>
</evidence>
<dbReference type="PANTHER" id="PTHR13512">
    <property type="entry name" value="MEDIATOR COMPLEX SUBUNIT 28"/>
    <property type="match status" value="1"/>
</dbReference>
<sequence>MDSPKETRPPTPDAVHEEPAEAAMATPGSSAMFAPPPPPPPPPPQQQQQSQQQQQGAPRATTNLVDDFEAAFEACCASLVSQEYVNSTDQDEIRTGVDQSIHRFLDVARQCESFFLQKRLQLSVQKPEQVIREDITDLKAELQRKESLIQRHLGKLRHWQAVLEDIHGQPRKGPPGEAPTQGPLAFLEQASANLPAAPSKN</sequence>